<proteinExistence type="predicted"/>
<organism evidence="1 2">
    <name type="scientific">Perca fluviatilis</name>
    <name type="common">European perch</name>
    <dbReference type="NCBI Taxonomy" id="8168"/>
    <lineage>
        <taxon>Eukaryota</taxon>
        <taxon>Metazoa</taxon>
        <taxon>Chordata</taxon>
        <taxon>Craniata</taxon>
        <taxon>Vertebrata</taxon>
        <taxon>Euteleostomi</taxon>
        <taxon>Actinopterygii</taxon>
        <taxon>Neopterygii</taxon>
        <taxon>Teleostei</taxon>
        <taxon>Neoteleostei</taxon>
        <taxon>Acanthomorphata</taxon>
        <taxon>Eupercaria</taxon>
        <taxon>Perciformes</taxon>
        <taxon>Percoidei</taxon>
        <taxon>Percidae</taxon>
        <taxon>Percinae</taxon>
        <taxon>Perca</taxon>
    </lineage>
</organism>
<dbReference type="EMBL" id="VHII01000010">
    <property type="protein sequence ID" value="KAF1384873.1"/>
    <property type="molecule type" value="Genomic_DNA"/>
</dbReference>
<dbReference type="Proteomes" id="UP000465112">
    <property type="component" value="Chromosome 10"/>
</dbReference>
<accession>A0A6A5F703</accession>
<name>A0A6A5F703_PERFL</name>
<comment type="caution">
    <text evidence="1">The sequence shown here is derived from an EMBL/GenBank/DDBJ whole genome shotgun (WGS) entry which is preliminary data.</text>
</comment>
<dbReference type="AlphaFoldDB" id="A0A6A5F703"/>
<sequence length="78" mass="8778">MYDENGGVLEQDLSSVSTTESLLQLLLRSSRGQLCDQQQHTARCSVIQHVCALKDAANGVKVQDKSQWMDSQLTWRQI</sequence>
<gene>
    <name evidence="1" type="ORF">PFLUV_G00124710</name>
</gene>
<evidence type="ECO:0000313" key="1">
    <source>
        <dbReference type="EMBL" id="KAF1384873.1"/>
    </source>
</evidence>
<protein>
    <submittedName>
        <fullName evidence="1">Uncharacterized protein</fullName>
    </submittedName>
</protein>
<evidence type="ECO:0000313" key="2">
    <source>
        <dbReference type="Proteomes" id="UP000465112"/>
    </source>
</evidence>
<reference evidence="1 2" key="1">
    <citation type="submission" date="2019-06" db="EMBL/GenBank/DDBJ databases">
        <title>A chromosome-scale genome assembly of the European perch, Perca fluviatilis.</title>
        <authorList>
            <person name="Roques C."/>
            <person name="Zahm M."/>
            <person name="Cabau C."/>
            <person name="Klopp C."/>
            <person name="Bouchez O."/>
            <person name="Donnadieu C."/>
            <person name="Kuhl H."/>
            <person name="Gislard M."/>
            <person name="Guendouz S."/>
            <person name="Journot L."/>
            <person name="Haffray P."/>
            <person name="Bestin A."/>
            <person name="Morvezen R."/>
            <person name="Feron R."/>
            <person name="Wen M."/>
            <person name="Jouanno E."/>
            <person name="Herpin A."/>
            <person name="Schartl M."/>
            <person name="Postlethwait J."/>
            <person name="Schaerlinger B."/>
            <person name="Chardard D."/>
            <person name="Lecocq T."/>
            <person name="Poncet C."/>
            <person name="Jaffrelo L."/>
            <person name="Lampietro C."/>
            <person name="Guiguen Y."/>
        </authorList>
    </citation>
    <scope>NUCLEOTIDE SEQUENCE [LARGE SCALE GENOMIC DNA]</scope>
    <source>
        <tissue evidence="1">Blood</tissue>
    </source>
</reference>
<keyword evidence="2" id="KW-1185">Reference proteome</keyword>